<dbReference type="Pfam" id="PF18912">
    <property type="entry name" value="DZR_2"/>
    <property type="match status" value="1"/>
</dbReference>
<feature type="domain" description="Double zinc ribbon" evidence="3">
    <location>
        <begin position="29"/>
        <end position="86"/>
    </location>
</feature>
<dbReference type="PANTHER" id="PTHR47505">
    <property type="entry name" value="DNA UTILIZATION PROTEIN YHGH"/>
    <property type="match status" value="1"/>
</dbReference>
<protein>
    <submittedName>
        <fullName evidence="4">ComF family protein</fullName>
    </submittedName>
</protein>
<reference evidence="4 5" key="1">
    <citation type="submission" date="2013-01" db="EMBL/GenBank/DDBJ databases">
        <title>The Genome Sequence of Clostridium clostridioforme 90A8.</title>
        <authorList>
            <consortium name="The Broad Institute Genome Sequencing Platform"/>
            <person name="Earl A."/>
            <person name="Ward D."/>
            <person name="Feldgarden M."/>
            <person name="Gevers D."/>
            <person name="Courvalin P."/>
            <person name="Lambert T."/>
            <person name="Walker B."/>
            <person name="Young S.K."/>
            <person name="Zeng Q."/>
            <person name="Gargeya S."/>
            <person name="Fitzgerald M."/>
            <person name="Haas B."/>
            <person name="Abouelleil A."/>
            <person name="Alvarado L."/>
            <person name="Arachchi H.M."/>
            <person name="Berlin A.M."/>
            <person name="Chapman S.B."/>
            <person name="Dewar J."/>
            <person name="Goldberg J."/>
            <person name="Griggs A."/>
            <person name="Gujja S."/>
            <person name="Hansen M."/>
            <person name="Howarth C."/>
            <person name="Imamovic A."/>
            <person name="Larimer J."/>
            <person name="McCowan C."/>
            <person name="Murphy C."/>
            <person name="Neiman D."/>
            <person name="Pearson M."/>
            <person name="Priest M."/>
            <person name="Roberts A."/>
            <person name="Saif S."/>
            <person name="Shea T."/>
            <person name="Sisk P."/>
            <person name="Sykes S."/>
            <person name="Wortman J."/>
            <person name="Nusbaum C."/>
            <person name="Birren B."/>
        </authorList>
    </citation>
    <scope>NUCLEOTIDE SEQUENCE [LARGE SCALE GENOMIC DNA]</scope>
    <source>
        <strain evidence="4 5">90A8</strain>
    </source>
</reference>
<comment type="similarity">
    <text evidence="1">Belongs to the ComF/GntX family.</text>
</comment>
<comment type="caution">
    <text evidence="4">The sequence shown here is derived from an EMBL/GenBank/DDBJ whole genome shotgun (WGS) entry which is preliminary data.</text>
</comment>
<dbReference type="Gene3D" id="3.40.50.2020">
    <property type="match status" value="1"/>
</dbReference>
<dbReference type="PATRIC" id="fig|999408.3.peg.4428"/>
<sequence>MVEIRTKTPIKTPFKVPFKIIQEGSDFLTDILFPRRCPVCGDIVLPKGNLICPGCMAKLSWVRRPVCKKCGKEVLDETIEYCRDCARHKRSFDYGLSLINYDDTASRSMARIKYNNRREYLDFYSEAMVRKMGKRIRSMDGDALIPVPVHPSRLRERGFNQAEELARRLSGPLGIPVNTSVLKRERKTAPQKNLDSSGRLKNLEQAFTAAALPSAMQKVILVDDIYTTGSTIEACARVLRKAGAEHVYFVTIFIGHGQ</sequence>
<dbReference type="HOGENOM" id="CLU_054549_1_1_9"/>
<dbReference type="Pfam" id="PF00156">
    <property type="entry name" value="Pribosyltran"/>
    <property type="match status" value="1"/>
</dbReference>
<dbReference type="InterPro" id="IPR029057">
    <property type="entry name" value="PRTase-like"/>
</dbReference>
<organism evidence="4 5">
    <name type="scientific">[Clostridium] clostridioforme 90A8</name>
    <dbReference type="NCBI Taxonomy" id="999408"/>
    <lineage>
        <taxon>Bacteria</taxon>
        <taxon>Bacillati</taxon>
        <taxon>Bacillota</taxon>
        <taxon>Clostridia</taxon>
        <taxon>Lachnospirales</taxon>
        <taxon>Lachnospiraceae</taxon>
        <taxon>Enterocloster</taxon>
    </lineage>
</organism>
<dbReference type="InterPro" id="IPR000836">
    <property type="entry name" value="PRTase_dom"/>
</dbReference>
<dbReference type="InterPro" id="IPR051910">
    <property type="entry name" value="ComF/GntX_DNA_util-trans"/>
</dbReference>
<dbReference type="RefSeq" id="WP_002587300.1">
    <property type="nucleotide sequence ID" value="NZ_KB850982.1"/>
</dbReference>
<dbReference type="EMBL" id="AGYR01000044">
    <property type="protein sequence ID" value="ENZ11098.1"/>
    <property type="molecule type" value="Genomic_DNA"/>
</dbReference>
<evidence type="ECO:0000259" key="3">
    <source>
        <dbReference type="Pfam" id="PF18912"/>
    </source>
</evidence>
<dbReference type="AlphaFoldDB" id="A0A0E2H5H9"/>
<evidence type="ECO:0000259" key="2">
    <source>
        <dbReference type="Pfam" id="PF00156"/>
    </source>
</evidence>
<evidence type="ECO:0000313" key="5">
    <source>
        <dbReference type="Proteomes" id="UP000013085"/>
    </source>
</evidence>
<dbReference type="GeneID" id="57962138"/>
<evidence type="ECO:0000256" key="1">
    <source>
        <dbReference type="ARBA" id="ARBA00008007"/>
    </source>
</evidence>
<evidence type="ECO:0000313" key="4">
    <source>
        <dbReference type="EMBL" id="ENZ11098.1"/>
    </source>
</evidence>
<dbReference type="PANTHER" id="PTHR47505:SF1">
    <property type="entry name" value="DNA UTILIZATION PROTEIN YHGH"/>
    <property type="match status" value="1"/>
</dbReference>
<dbReference type="Proteomes" id="UP000013085">
    <property type="component" value="Unassembled WGS sequence"/>
</dbReference>
<dbReference type="InterPro" id="IPR044005">
    <property type="entry name" value="DZR_2"/>
</dbReference>
<dbReference type="CDD" id="cd06223">
    <property type="entry name" value="PRTases_typeI"/>
    <property type="match status" value="1"/>
</dbReference>
<gene>
    <name evidence="4" type="ORF">HMPREF1090_04130</name>
</gene>
<proteinExistence type="inferred from homology"/>
<accession>A0A0E2H5H9</accession>
<name>A0A0E2H5H9_9FIRM</name>
<dbReference type="SUPFAM" id="SSF53271">
    <property type="entry name" value="PRTase-like"/>
    <property type="match status" value="1"/>
</dbReference>
<feature type="domain" description="Phosphoribosyltransferase" evidence="2">
    <location>
        <begin position="157"/>
        <end position="253"/>
    </location>
</feature>